<dbReference type="GeneID" id="9595087"/>
<name>D8PNC0_SCHCM</name>
<gene>
    <name evidence="1" type="ORF">SCHCODRAFT_230347</name>
</gene>
<dbReference type="KEGG" id="scm:SCHCO_02699839"/>
<evidence type="ECO:0000313" key="1">
    <source>
        <dbReference type="EMBL" id="EFJ01503.1"/>
    </source>
</evidence>
<organism evidence="2">
    <name type="scientific">Schizophyllum commune (strain H4-8 / FGSC 9210)</name>
    <name type="common">Split gill fungus</name>
    <dbReference type="NCBI Taxonomy" id="578458"/>
    <lineage>
        <taxon>Eukaryota</taxon>
        <taxon>Fungi</taxon>
        <taxon>Dikarya</taxon>
        <taxon>Basidiomycota</taxon>
        <taxon>Agaricomycotina</taxon>
        <taxon>Agaricomycetes</taxon>
        <taxon>Agaricomycetidae</taxon>
        <taxon>Agaricales</taxon>
        <taxon>Schizophyllaceae</taxon>
        <taxon>Schizophyllum</taxon>
    </lineage>
</organism>
<dbReference type="VEuPathDB" id="FungiDB:SCHCODRAFT_02699839"/>
<accession>D8PNC0</accession>
<sequence>MPEEALLFNLVTTNFDRHGAIGVVGVRLLELGVQMHLCKTVPDATVEFMMTVKHALLDPVVHQAIMVKQGAYNGRVPRGSRQLAQEITRMFEAYIGVHCNAFGLVRSQTLVKDIYHLPMVAACEAVRVWEATTSVSLRGGFNSGAGSEHVPQPDATRAALSALYKTTLPDGCPELAQEFASTPEAHRPGRMALGMDALHAMTVLAITSFWEDIAPPQLWRIVSVILSQEFLHHIPHRLNPQLVRWPNKNDHLHVLFWFGCQALAGHEQAMRNFVYELIRPAILALRAFYFPLYLPNARIPFDWSNRIIVNPAMRHMLLRYVEGRSLGLYAGLMPDLRVKTVVEDAQRLLGTETQYITYDDTMGQIDNPSKILQETGNVYEPPVSPEFCLIVATVSGFPTRPTTEIETAIEQFLWLNFPHNLQAMILRFGAVNGELDGSVIMRIRHDCLYSIFEGNMVAGVHTIGRLSLQLDRDIRRGQCSGKLLNIVHRSIDAGTLAQRGLSAYRHLLLAPPGPLLPKAGVKIPMPMFSKEDLKVRSHGISGVGYVPDADCPVVDGCAVQFWAKGYLGSDPMALFGTDDRACLWPYAVRMDEGGWTCSILFNGLVSDTFLNNLNVVLPRLNGIEGEWVRMHPGAVQRWVAEVVQRKAQMHRFVVDCGKSGR</sequence>
<dbReference type="RefSeq" id="XP_003036405.1">
    <property type="nucleotide sequence ID" value="XM_003036359.1"/>
</dbReference>
<dbReference type="HOGENOM" id="CLU_415126_0_0_1"/>
<proteinExistence type="predicted"/>
<dbReference type="AlphaFoldDB" id="D8PNC0"/>
<dbReference type="InParanoid" id="D8PNC0"/>
<evidence type="ECO:0000313" key="2">
    <source>
        <dbReference type="Proteomes" id="UP000007431"/>
    </source>
</evidence>
<protein>
    <submittedName>
        <fullName evidence="1">Uncharacterized protein</fullName>
    </submittedName>
</protein>
<dbReference type="OrthoDB" id="10327767at2759"/>
<keyword evidence="2" id="KW-1185">Reference proteome</keyword>
<dbReference type="EMBL" id="GL377302">
    <property type="protein sequence ID" value="EFJ01503.1"/>
    <property type="molecule type" value="Genomic_DNA"/>
</dbReference>
<reference evidence="1 2" key="1">
    <citation type="journal article" date="2010" name="Nat. Biotechnol.">
        <title>Genome sequence of the model mushroom Schizophyllum commune.</title>
        <authorList>
            <person name="Ohm R.A."/>
            <person name="de Jong J.F."/>
            <person name="Lugones L.G."/>
            <person name="Aerts A."/>
            <person name="Kothe E."/>
            <person name="Stajich J.E."/>
            <person name="de Vries R.P."/>
            <person name="Record E."/>
            <person name="Levasseur A."/>
            <person name="Baker S.E."/>
            <person name="Bartholomew K.A."/>
            <person name="Coutinho P.M."/>
            <person name="Erdmann S."/>
            <person name="Fowler T.J."/>
            <person name="Gathman A.C."/>
            <person name="Lombard V."/>
            <person name="Henrissat B."/>
            <person name="Knabe N."/>
            <person name="Kuees U."/>
            <person name="Lilly W.W."/>
            <person name="Lindquist E."/>
            <person name="Lucas S."/>
            <person name="Magnuson J.K."/>
            <person name="Piumi F."/>
            <person name="Raudaskoski M."/>
            <person name="Salamov A."/>
            <person name="Schmutz J."/>
            <person name="Schwarze F.W.M.R."/>
            <person name="vanKuyk P.A."/>
            <person name="Horton J.S."/>
            <person name="Grigoriev I.V."/>
            <person name="Woesten H.A.B."/>
        </authorList>
    </citation>
    <scope>NUCLEOTIDE SEQUENCE [LARGE SCALE GENOMIC DNA]</scope>
    <source>
        <strain evidence="2">H4-8 / FGSC 9210</strain>
    </source>
</reference>
<dbReference type="Proteomes" id="UP000007431">
    <property type="component" value="Unassembled WGS sequence"/>
</dbReference>